<dbReference type="Proteomes" id="UP000290637">
    <property type="component" value="Chromosome"/>
</dbReference>
<keyword evidence="1" id="KW-0732">Signal</keyword>
<dbReference type="OrthoDB" id="8758216at2"/>
<organism evidence="2 3">
    <name type="scientific">Pseudoduganella lutea</name>
    <dbReference type="NCBI Taxonomy" id="321985"/>
    <lineage>
        <taxon>Bacteria</taxon>
        <taxon>Pseudomonadati</taxon>
        <taxon>Pseudomonadota</taxon>
        <taxon>Betaproteobacteria</taxon>
        <taxon>Burkholderiales</taxon>
        <taxon>Oxalobacteraceae</taxon>
        <taxon>Telluria group</taxon>
        <taxon>Pseudoduganella</taxon>
    </lineage>
</organism>
<evidence type="ECO:0000313" key="2">
    <source>
        <dbReference type="EMBL" id="QBE62707.1"/>
    </source>
</evidence>
<dbReference type="AlphaFoldDB" id="A0A4P6KV37"/>
<sequence length="138" mass="14541">MRRFILPFALGLATLATAGVGANDQIYKCIDPNGATMLSDKPCAIVQSVPASDTAPATGDVTPGVTAGVAEMPAIDEGRPQVVKEYFKLPAAEIDQQNRPKPLLVSTPPKVDVATLKAARLKLELEDKTASLRQASLD</sequence>
<dbReference type="EMBL" id="CP035913">
    <property type="protein sequence ID" value="QBE62707.1"/>
    <property type="molecule type" value="Genomic_DNA"/>
</dbReference>
<feature type="signal peptide" evidence="1">
    <location>
        <begin position="1"/>
        <end position="18"/>
    </location>
</feature>
<protein>
    <submittedName>
        <fullName evidence="2">Uncharacterized protein</fullName>
    </submittedName>
</protein>
<accession>A0A4P6KV37</accession>
<evidence type="ECO:0000313" key="3">
    <source>
        <dbReference type="Proteomes" id="UP000290637"/>
    </source>
</evidence>
<feature type="chain" id="PRO_5020835160" evidence="1">
    <location>
        <begin position="19"/>
        <end position="138"/>
    </location>
</feature>
<name>A0A4P6KV37_9BURK</name>
<dbReference type="RefSeq" id="WP_130185841.1">
    <property type="nucleotide sequence ID" value="NZ_CP035913.1"/>
</dbReference>
<keyword evidence="3" id="KW-1185">Reference proteome</keyword>
<dbReference type="KEGG" id="plue:EWM63_06755"/>
<gene>
    <name evidence="2" type="ORF">EWM63_06755</name>
</gene>
<reference evidence="2 3" key="1">
    <citation type="submission" date="2019-02" db="EMBL/GenBank/DDBJ databases">
        <title>Draft Genome Sequences of Six Type Strains of the Genus Massilia.</title>
        <authorList>
            <person name="Miess H."/>
            <person name="Frediansyhah A."/>
            <person name="Gross H."/>
        </authorList>
    </citation>
    <scope>NUCLEOTIDE SEQUENCE [LARGE SCALE GENOMIC DNA]</scope>
    <source>
        <strain evidence="2 3">DSM 17473</strain>
    </source>
</reference>
<evidence type="ECO:0000256" key="1">
    <source>
        <dbReference type="SAM" id="SignalP"/>
    </source>
</evidence>
<proteinExistence type="predicted"/>